<reference evidence="1" key="1">
    <citation type="submission" date="2021-06" db="EMBL/GenBank/DDBJ databases">
        <authorList>
            <person name="Kallberg Y."/>
            <person name="Tangrot J."/>
            <person name="Rosling A."/>
        </authorList>
    </citation>
    <scope>NUCLEOTIDE SEQUENCE</scope>
    <source>
        <strain evidence="1">28 12/20/2015</strain>
    </source>
</reference>
<accession>A0ACA9L1P4</accession>
<keyword evidence="2" id="KW-1185">Reference proteome</keyword>
<name>A0ACA9L1P4_9GLOM</name>
<proteinExistence type="predicted"/>
<dbReference type="EMBL" id="CAJVPW010002325">
    <property type="protein sequence ID" value="CAG8503714.1"/>
    <property type="molecule type" value="Genomic_DNA"/>
</dbReference>
<evidence type="ECO:0000313" key="1">
    <source>
        <dbReference type="EMBL" id="CAG8503714.1"/>
    </source>
</evidence>
<gene>
    <name evidence="1" type="ORF">SPELUC_LOCUS3136</name>
</gene>
<comment type="caution">
    <text evidence="1">The sequence shown here is derived from an EMBL/GenBank/DDBJ whole genome shotgun (WGS) entry which is preliminary data.</text>
</comment>
<dbReference type="Proteomes" id="UP000789366">
    <property type="component" value="Unassembled WGS sequence"/>
</dbReference>
<evidence type="ECO:0000313" key="2">
    <source>
        <dbReference type="Proteomes" id="UP000789366"/>
    </source>
</evidence>
<organism evidence="1 2">
    <name type="scientific">Cetraspora pellucida</name>
    <dbReference type="NCBI Taxonomy" id="1433469"/>
    <lineage>
        <taxon>Eukaryota</taxon>
        <taxon>Fungi</taxon>
        <taxon>Fungi incertae sedis</taxon>
        <taxon>Mucoromycota</taxon>
        <taxon>Glomeromycotina</taxon>
        <taxon>Glomeromycetes</taxon>
        <taxon>Diversisporales</taxon>
        <taxon>Gigasporaceae</taxon>
        <taxon>Cetraspora</taxon>
    </lineage>
</organism>
<protein>
    <submittedName>
        <fullName evidence="1">17682_t:CDS:1</fullName>
    </submittedName>
</protein>
<sequence>MNIFEIKDNYPIIDVIHCIGNRNYNYQYNILKLGYYPKDIHWTKRSRYRIPNNYKVSASNATQQFIKRLNPNSNSTLSDVILFGLDLRCLEIHRDDTQKKSYLHLKSESQRNCHLKKLALDFYSCSENLLEEHDSYRNLAAISLFLERKHIVATQCNEINKLIEKKNPIKSFKTNSKIEISTIYPVLIESNEETFINQTQLGNGAMRSLTALLITLIPDLTVGDNPVLNKNNIIKIKLSGDGREVGRHSNHVMLTACILNEEKYESSTIAYQQIINELVDLHQNGFIDKNNIYWCIEFWFTADWKYMSLVLEINGLTSNYFCLWCDCHKKRTVEYKTKLAKYKKY</sequence>